<organism evidence="3 4">
    <name type="scientific">Halanaerobium congolense</name>
    <dbReference type="NCBI Taxonomy" id="54121"/>
    <lineage>
        <taxon>Bacteria</taxon>
        <taxon>Bacillati</taxon>
        <taxon>Bacillota</taxon>
        <taxon>Clostridia</taxon>
        <taxon>Halanaerobiales</taxon>
        <taxon>Halanaerobiaceae</taxon>
        <taxon>Halanaerobium</taxon>
    </lineage>
</organism>
<dbReference type="RefSeq" id="WP_133505516.1">
    <property type="nucleotide sequence ID" value="NZ_SNXF01000005.1"/>
</dbReference>
<dbReference type="Gene3D" id="3.40.50.2000">
    <property type="entry name" value="Glycogen Phosphorylase B"/>
    <property type="match status" value="2"/>
</dbReference>
<evidence type="ECO:0000313" key="4">
    <source>
        <dbReference type="Proteomes" id="UP000295472"/>
    </source>
</evidence>
<dbReference type="Proteomes" id="UP000295472">
    <property type="component" value="Unassembled WGS sequence"/>
</dbReference>
<dbReference type="InterPro" id="IPR001296">
    <property type="entry name" value="Glyco_trans_1"/>
</dbReference>
<comment type="caution">
    <text evidence="3">The sequence shown here is derived from an EMBL/GenBank/DDBJ whole genome shotgun (WGS) entry which is preliminary data.</text>
</comment>
<dbReference type="GO" id="GO:0016757">
    <property type="term" value="F:glycosyltransferase activity"/>
    <property type="evidence" value="ECO:0007669"/>
    <property type="project" value="InterPro"/>
</dbReference>
<dbReference type="PANTHER" id="PTHR46401:SF2">
    <property type="entry name" value="GLYCOSYLTRANSFERASE WBBK-RELATED"/>
    <property type="match status" value="1"/>
</dbReference>
<dbReference type="GeneID" id="57013735"/>
<name>A0A4R8G676_9FIRM</name>
<dbReference type="AlphaFoldDB" id="A0A4R8G676"/>
<protein>
    <submittedName>
        <fullName evidence="3">Glycosyltransferase involved in cell wall biosynthesis</fullName>
    </submittedName>
</protein>
<reference evidence="3 4" key="1">
    <citation type="submission" date="2019-03" db="EMBL/GenBank/DDBJ databases">
        <title>Subsurface microbial communities from deep shales in Ohio and West Virginia, USA.</title>
        <authorList>
            <person name="Wrighton K."/>
        </authorList>
    </citation>
    <scope>NUCLEOTIDE SEQUENCE [LARGE SCALE GENOMIC DNA]</scope>
    <source>
        <strain evidence="3 4">DSMZ 11287</strain>
    </source>
</reference>
<evidence type="ECO:0000259" key="2">
    <source>
        <dbReference type="Pfam" id="PF00534"/>
    </source>
</evidence>
<accession>A0A4R8G676</accession>
<gene>
    <name evidence="3" type="ORF">C7954_1389</name>
</gene>
<sequence>MNIVHVYNRKWPTKRPGVSFSTLTCDGLASSGANVDMITSQISETEYKDKSINFILENYFTVKPKPNLNIFPLRYNKYIGENTMFYLSAFRKIIKLSKEKKIDAIITMNTNFLPYLYLLKKITKAKIFFETHHLYVAPYLREKNNRKKETIIQNYFLPKIDGIICLQKEQIRLYKDNINQNNYCLARTGVKNVNQDHDPWINEYIGYVGSLDDSKGVKEILYAFKLVKNKNLKLLLVGGRNKKIVQEYSDLAKELGISDRFKITGWVSRKKLEDYLKQIKIGIVPAQDTFYNRYITSPMKIFNYFSYGIPIIGSDLPTIREIVTSEGGIFYKKGEKDKLATAIESLSLENDLYDKKSKYIFKRALELTWEKRGEKIIDFINQVS</sequence>
<dbReference type="EMBL" id="SOEF01000038">
    <property type="protein sequence ID" value="TDX37800.1"/>
    <property type="molecule type" value="Genomic_DNA"/>
</dbReference>
<evidence type="ECO:0000313" key="3">
    <source>
        <dbReference type="EMBL" id="TDX37800.1"/>
    </source>
</evidence>
<proteinExistence type="predicted"/>
<evidence type="ECO:0000256" key="1">
    <source>
        <dbReference type="ARBA" id="ARBA00022679"/>
    </source>
</evidence>
<feature type="domain" description="Glycosyl transferase family 1" evidence="2">
    <location>
        <begin position="203"/>
        <end position="361"/>
    </location>
</feature>
<dbReference type="PANTHER" id="PTHR46401">
    <property type="entry name" value="GLYCOSYLTRANSFERASE WBBK-RELATED"/>
    <property type="match status" value="1"/>
</dbReference>
<dbReference type="SUPFAM" id="SSF53756">
    <property type="entry name" value="UDP-Glycosyltransferase/glycogen phosphorylase"/>
    <property type="match status" value="1"/>
</dbReference>
<keyword evidence="1 3" id="KW-0808">Transferase</keyword>
<dbReference type="GO" id="GO:0009103">
    <property type="term" value="P:lipopolysaccharide biosynthetic process"/>
    <property type="evidence" value="ECO:0007669"/>
    <property type="project" value="TreeGrafter"/>
</dbReference>
<dbReference type="Pfam" id="PF00534">
    <property type="entry name" value="Glycos_transf_1"/>
    <property type="match status" value="1"/>
</dbReference>